<organism evidence="1 2">
    <name type="scientific">Pyrococcus kukulkanii</name>
    <dbReference type="NCBI Taxonomy" id="1609559"/>
    <lineage>
        <taxon>Archaea</taxon>
        <taxon>Methanobacteriati</taxon>
        <taxon>Methanobacteriota</taxon>
        <taxon>Thermococci</taxon>
        <taxon>Thermococcales</taxon>
        <taxon>Thermococcaceae</taxon>
        <taxon>Pyrococcus</taxon>
    </lineage>
</organism>
<keyword evidence="2" id="KW-1185">Reference proteome</keyword>
<gene>
    <name evidence="1" type="ORF">P8X34_10135</name>
</gene>
<reference evidence="1 2" key="1">
    <citation type="submission" date="2023-03" db="EMBL/GenBank/DDBJ databases">
        <title>Speciation in Pyrococcus: adaptation to high temperature as a mechanism.</title>
        <authorList>
            <person name="Gu J."/>
        </authorList>
    </citation>
    <scope>NUCLEOTIDE SEQUENCE [LARGE SCALE GENOMIC DNA]</scope>
    <source>
        <strain evidence="1 2">LMOA34</strain>
    </source>
</reference>
<comment type="caution">
    <text evidence="1">The sequence shown here is derived from an EMBL/GenBank/DDBJ whole genome shotgun (WGS) entry which is preliminary data.</text>
</comment>
<dbReference type="RefSeq" id="WP_372824390.1">
    <property type="nucleotide sequence ID" value="NZ_JARRIG010000007.1"/>
</dbReference>
<dbReference type="EMBL" id="JARRIG010000007">
    <property type="protein sequence ID" value="MFA4805081.1"/>
    <property type="molecule type" value="Genomic_DNA"/>
</dbReference>
<sequence>MEVVAGGYYFGNIREEIETIIDRALSVFGGMTKEVLIDKRLEFELANYFKAKEIYVRRPNPKSVKLAVPNSPEATIKTWNMLLEMKEYIDRKPVLTPIEYYAKYLVTIGLEAIAVQRKKYFPKGHEEVEKINTLWTSDSIESGPMSFTRAEGRKFWRVYYKGRPSPFEIKLRYLKSREDKGDFITFRAKRIDNPGQYKEVWAYKITIYEDYKPVEVFIGEVLDAGTEVKWTAPRNYKHPDEAVFIVQGDTISLGTVNITADTPLSEAITYDTSRSAVDYAYRKLLDLGFTGDREDIEGARVLQGRLFVRFKRKDIIEFKYEQWPMLTLVAKSIEVVPTRARVIVPSNLISRLILPPDFAL</sequence>
<name>A0ABV4T5E2_9EURY</name>
<accession>A0ABV4T5E2</accession>
<dbReference type="Proteomes" id="UP001571980">
    <property type="component" value="Unassembled WGS sequence"/>
</dbReference>
<evidence type="ECO:0000313" key="1">
    <source>
        <dbReference type="EMBL" id="MFA4805081.1"/>
    </source>
</evidence>
<protein>
    <submittedName>
        <fullName evidence="1">Uncharacterized protein</fullName>
    </submittedName>
</protein>
<proteinExistence type="predicted"/>
<evidence type="ECO:0000313" key="2">
    <source>
        <dbReference type="Proteomes" id="UP001571980"/>
    </source>
</evidence>